<proteinExistence type="predicted"/>
<dbReference type="Proteomes" id="UP000319578">
    <property type="component" value="Unassembled WGS sequence"/>
</dbReference>
<protein>
    <recommendedName>
        <fullName evidence="3">Transposase</fullName>
    </recommendedName>
</protein>
<keyword evidence="2" id="KW-1185">Reference proteome</keyword>
<evidence type="ECO:0000313" key="2">
    <source>
        <dbReference type="Proteomes" id="UP000319578"/>
    </source>
</evidence>
<evidence type="ECO:0000313" key="1">
    <source>
        <dbReference type="EMBL" id="GED69818.1"/>
    </source>
</evidence>
<evidence type="ECO:0008006" key="3">
    <source>
        <dbReference type="Google" id="ProtNLM"/>
    </source>
</evidence>
<gene>
    <name evidence="1" type="ORF">BRE01_35200</name>
</gene>
<accession>A0ABQ0TPE7</accession>
<name>A0ABQ0TPE7_9BACL</name>
<sequence length="53" mass="6336">MIRIKKSLPKIIHAQKNGDNPWIVYSVCSTITDSDYHNQLGLEEKLWYYKKIR</sequence>
<comment type="caution">
    <text evidence="1">The sequence shown here is derived from an EMBL/GenBank/DDBJ whole genome shotgun (WGS) entry which is preliminary data.</text>
</comment>
<organism evidence="1 2">
    <name type="scientific">Brevibacillus reuszeri</name>
    <dbReference type="NCBI Taxonomy" id="54915"/>
    <lineage>
        <taxon>Bacteria</taxon>
        <taxon>Bacillati</taxon>
        <taxon>Bacillota</taxon>
        <taxon>Bacilli</taxon>
        <taxon>Bacillales</taxon>
        <taxon>Paenibacillaceae</taxon>
        <taxon>Brevibacillus</taxon>
    </lineage>
</organism>
<reference evidence="1 2" key="1">
    <citation type="submission" date="2019-06" db="EMBL/GenBank/DDBJ databases">
        <title>Whole genome shotgun sequence of Brevibacillus reuszeri NBRC 15719.</title>
        <authorList>
            <person name="Hosoyama A."/>
            <person name="Uohara A."/>
            <person name="Ohji S."/>
            <person name="Ichikawa N."/>
        </authorList>
    </citation>
    <scope>NUCLEOTIDE SEQUENCE [LARGE SCALE GENOMIC DNA]</scope>
    <source>
        <strain evidence="1 2">NBRC 15719</strain>
    </source>
</reference>
<dbReference type="EMBL" id="BJON01000014">
    <property type="protein sequence ID" value="GED69818.1"/>
    <property type="molecule type" value="Genomic_DNA"/>
</dbReference>